<feature type="compositionally biased region" description="Basic and acidic residues" evidence="1">
    <location>
        <begin position="370"/>
        <end position="380"/>
    </location>
</feature>
<feature type="compositionally biased region" description="Basic residues" evidence="1">
    <location>
        <begin position="499"/>
        <end position="509"/>
    </location>
</feature>
<dbReference type="Proteomes" id="UP001365542">
    <property type="component" value="Unassembled WGS sequence"/>
</dbReference>
<accession>A0AAV9XG31</accession>
<comment type="caution">
    <text evidence="2">The sequence shown here is derived from an EMBL/GenBank/DDBJ whole genome shotgun (WGS) entry which is preliminary data.</text>
</comment>
<feature type="compositionally biased region" description="Low complexity" evidence="1">
    <location>
        <begin position="262"/>
        <end position="281"/>
    </location>
</feature>
<feature type="region of interest" description="Disordered" evidence="1">
    <location>
        <begin position="361"/>
        <end position="548"/>
    </location>
</feature>
<dbReference type="AlphaFoldDB" id="A0AAV9XG31"/>
<feature type="compositionally biased region" description="Polar residues" evidence="1">
    <location>
        <begin position="529"/>
        <end position="540"/>
    </location>
</feature>
<proteinExistence type="predicted"/>
<feature type="compositionally biased region" description="Basic and acidic residues" evidence="1">
    <location>
        <begin position="489"/>
        <end position="498"/>
    </location>
</feature>
<protein>
    <submittedName>
        <fullName evidence="2">Uncharacterized protein</fullName>
    </submittedName>
</protein>
<organism evidence="2 3">
    <name type="scientific">Orbilia ellipsospora</name>
    <dbReference type="NCBI Taxonomy" id="2528407"/>
    <lineage>
        <taxon>Eukaryota</taxon>
        <taxon>Fungi</taxon>
        <taxon>Dikarya</taxon>
        <taxon>Ascomycota</taxon>
        <taxon>Pezizomycotina</taxon>
        <taxon>Orbiliomycetes</taxon>
        <taxon>Orbiliales</taxon>
        <taxon>Orbiliaceae</taxon>
        <taxon>Orbilia</taxon>
    </lineage>
</organism>
<evidence type="ECO:0000256" key="1">
    <source>
        <dbReference type="SAM" id="MobiDB-lite"/>
    </source>
</evidence>
<sequence length="732" mass="80672">MSKSLKEQIRLLDEAIAAAGVVQVPSEATAVEEPGWEKWGLDMVDLFRLANYEDLPQPGEEQGNRFGGLVSVDFLEEPDWELEFYLPQDMGRPVTAPQAAWLFERGWVVEAQEEFLWVKPDHQDNWQNASQDELLEEIDRLGLASSSDKYIARYIFELQRYGRILFKGERHRAIRYGDDYMHGLRDEEVQTLRDARRILKRAKNKLCTKRMGLDFVDGDDNDDDYIIETPARQASTAAPAQSQRVLRSMVDPKPVAAPVPQSPASSSLSSVQSVESSSGSQYDLLSKGPGRLPSPLPQERMVGQAYSRLKSAAIGGSKADAAPAEAAEVEVAATTHVGPLQKSSRKTPATAVEAEAHTATNIKKPRKSCRKEPAKPEDLATKQINNPQRSSRKVPISAVDVKAPATTQTKSLQKSCRKGPVAAPAQAEHKTTRAQSDRASKRPAAPAETKEKVVKALGKKLVEKKGKADPKTSVQAKKAPRKRLAPPKGQKEATEKRPAKPKAPKKVTGKRAISEVEDDEYEPEAGPSAATQTAGKTTAHPSKRPRIGGKTEETMAKIAEIAAATRANERAANPPASRNVWKPENHTAAVNSSWTCDWVDDEGAVCGLTTDTKLDGQNHLFSHHVPEKKKMGPGQMFTCSMGACNHTHRATDAPKISGHFDKSDKLKSHIRAIMDVREYGCPWEDYGCMHRSNRCTDITFHRKKCSFRPETKEQQDAAILAKGYKVLRIIVG</sequence>
<gene>
    <name evidence="2" type="ORF">TWF694_009322</name>
</gene>
<name>A0AAV9XG31_9PEZI</name>
<feature type="region of interest" description="Disordered" evidence="1">
    <location>
        <begin position="253"/>
        <end position="298"/>
    </location>
</feature>
<feature type="compositionally biased region" description="Basic and acidic residues" evidence="1">
    <location>
        <begin position="427"/>
        <end position="440"/>
    </location>
</feature>
<evidence type="ECO:0000313" key="2">
    <source>
        <dbReference type="EMBL" id="KAK6540531.1"/>
    </source>
</evidence>
<evidence type="ECO:0000313" key="3">
    <source>
        <dbReference type="Proteomes" id="UP001365542"/>
    </source>
</evidence>
<feature type="compositionally biased region" description="Polar residues" evidence="1">
    <location>
        <begin position="405"/>
        <end position="414"/>
    </location>
</feature>
<reference evidence="2 3" key="1">
    <citation type="submission" date="2019-10" db="EMBL/GenBank/DDBJ databases">
        <authorList>
            <person name="Palmer J.M."/>
        </authorList>
    </citation>
    <scope>NUCLEOTIDE SEQUENCE [LARGE SCALE GENOMIC DNA]</scope>
    <source>
        <strain evidence="2 3">TWF694</strain>
    </source>
</reference>
<keyword evidence="3" id="KW-1185">Reference proteome</keyword>
<dbReference type="EMBL" id="JAVHJO010000005">
    <property type="protein sequence ID" value="KAK6540531.1"/>
    <property type="molecule type" value="Genomic_DNA"/>
</dbReference>
<feature type="compositionally biased region" description="Basic and acidic residues" evidence="1">
    <location>
        <begin position="448"/>
        <end position="470"/>
    </location>
</feature>